<feature type="non-terminal residue" evidence="3">
    <location>
        <position position="83"/>
    </location>
</feature>
<dbReference type="AlphaFoldDB" id="A0A3D2SQ99"/>
<dbReference type="InterPro" id="IPR036291">
    <property type="entry name" value="NAD(P)-bd_dom_sf"/>
</dbReference>
<comment type="similarity">
    <text evidence="1">Belongs to the short-chain dehydrogenases/reductases (SDR) family.</text>
</comment>
<accession>A0A3D2SQ99</accession>
<sequence>TVSLIEQLGATAFSVQCDVAKAEQVSELAEQAEKLLKNPVTLVINNAGIGLGGKFDEMTMEDWQWCMDVNLWGVIHGCRAFVP</sequence>
<feature type="non-terminal residue" evidence="3">
    <location>
        <position position="1"/>
    </location>
</feature>
<dbReference type="PANTHER" id="PTHR43391:SF12">
    <property type="entry name" value="OXIDOREDUCTASE EPHD-RELATED"/>
    <property type="match status" value="1"/>
</dbReference>
<dbReference type="Pfam" id="PF00106">
    <property type="entry name" value="adh_short"/>
    <property type="match status" value="1"/>
</dbReference>
<dbReference type="EMBL" id="DPVE01000308">
    <property type="protein sequence ID" value="HCK31631.1"/>
    <property type="molecule type" value="Genomic_DNA"/>
</dbReference>
<evidence type="ECO:0000313" key="4">
    <source>
        <dbReference type="Proteomes" id="UP000263596"/>
    </source>
</evidence>
<dbReference type="InterPro" id="IPR002347">
    <property type="entry name" value="SDR_fam"/>
</dbReference>
<reference evidence="3 4" key="1">
    <citation type="journal article" date="2018" name="Nat. Biotechnol.">
        <title>A standardized bacterial taxonomy based on genome phylogeny substantially revises the tree of life.</title>
        <authorList>
            <person name="Parks D.H."/>
            <person name="Chuvochina M."/>
            <person name="Waite D.W."/>
            <person name="Rinke C."/>
            <person name="Skarshewski A."/>
            <person name="Chaumeil P.A."/>
            <person name="Hugenholtz P."/>
        </authorList>
    </citation>
    <scope>NUCLEOTIDE SEQUENCE [LARGE SCALE GENOMIC DNA]</scope>
    <source>
        <strain evidence="3">UBA9669</strain>
    </source>
</reference>
<protein>
    <submittedName>
        <fullName evidence="3">Short-chain dehydrogenase</fullName>
    </submittedName>
</protein>
<dbReference type="GO" id="GO:0016491">
    <property type="term" value="F:oxidoreductase activity"/>
    <property type="evidence" value="ECO:0007669"/>
    <property type="project" value="UniProtKB-KW"/>
</dbReference>
<keyword evidence="2" id="KW-0560">Oxidoreductase</keyword>
<evidence type="ECO:0000256" key="1">
    <source>
        <dbReference type="ARBA" id="ARBA00006484"/>
    </source>
</evidence>
<organism evidence="3 4">
    <name type="scientific">Acinetobacter ursingii</name>
    <dbReference type="NCBI Taxonomy" id="108980"/>
    <lineage>
        <taxon>Bacteria</taxon>
        <taxon>Pseudomonadati</taxon>
        <taxon>Pseudomonadota</taxon>
        <taxon>Gammaproteobacteria</taxon>
        <taxon>Moraxellales</taxon>
        <taxon>Moraxellaceae</taxon>
        <taxon>Acinetobacter</taxon>
    </lineage>
</organism>
<dbReference type="PANTHER" id="PTHR43391">
    <property type="entry name" value="RETINOL DEHYDROGENASE-RELATED"/>
    <property type="match status" value="1"/>
</dbReference>
<gene>
    <name evidence="3" type="ORF">DHW29_16675</name>
</gene>
<evidence type="ECO:0000256" key="2">
    <source>
        <dbReference type="ARBA" id="ARBA00023002"/>
    </source>
</evidence>
<comment type="caution">
    <text evidence="3">The sequence shown here is derived from an EMBL/GenBank/DDBJ whole genome shotgun (WGS) entry which is preliminary data.</text>
</comment>
<dbReference type="SUPFAM" id="SSF51735">
    <property type="entry name" value="NAD(P)-binding Rossmann-fold domains"/>
    <property type="match status" value="1"/>
</dbReference>
<proteinExistence type="inferred from homology"/>
<dbReference type="CDD" id="cd05233">
    <property type="entry name" value="SDR_c"/>
    <property type="match status" value="1"/>
</dbReference>
<evidence type="ECO:0000313" key="3">
    <source>
        <dbReference type="EMBL" id="HCK31631.1"/>
    </source>
</evidence>
<dbReference type="Gene3D" id="3.40.50.720">
    <property type="entry name" value="NAD(P)-binding Rossmann-like Domain"/>
    <property type="match status" value="1"/>
</dbReference>
<dbReference type="Proteomes" id="UP000263596">
    <property type="component" value="Unassembled WGS sequence"/>
</dbReference>
<name>A0A3D2SQ99_9GAMM</name>